<evidence type="ECO:0000256" key="2">
    <source>
        <dbReference type="ARBA" id="ARBA00022801"/>
    </source>
</evidence>
<gene>
    <name evidence="5" type="ORF">I585_01455</name>
    <name evidence="4" type="ORF">UAI_04284</name>
</gene>
<dbReference type="RefSeq" id="WP_010743055.1">
    <property type="nucleotide sequence ID" value="NZ_KB946253.1"/>
</dbReference>
<dbReference type="PANTHER" id="PTHR43540:SF7">
    <property type="entry name" value="ISOCHORISMATASE FAMILY PROTEIN YECD"/>
    <property type="match status" value="1"/>
</dbReference>
<dbReference type="PATRIC" id="fig|1158601.3.peg.4252"/>
<comment type="similarity">
    <text evidence="1">Belongs to the isochorismatase family.</text>
</comment>
<proteinExistence type="inferred from homology"/>
<reference evidence="4 6" key="1">
    <citation type="submission" date="2013-02" db="EMBL/GenBank/DDBJ databases">
        <title>The Genome Sequence of Enterococcus malodoratus ATCC_43197.</title>
        <authorList>
            <consortium name="The Broad Institute Genome Sequencing Platform"/>
            <consortium name="The Broad Institute Genome Sequencing Center for Infectious Disease"/>
            <person name="Earl A.M."/>
            <person name="Gilmore M.S."/>
            <person name="Lebreton F."/>
            <person name="Walker B."/>
            <person name="Young S.K."/>
            <person name="Zeng Q."/>
            <person name="Gargeya S."/>
            <person name="Fitzgerald M."/>
            <person name="Haas B."/>
            <person name="Abouelleil A."/>
            <person name="Alvarado L."/>
            <person name="Arachchi H.M."/>
            <person name="Berlin A.M."/>
            <person name="Chapman S.B."/>
            <person name="Dewar J."/>
            <person name="Goldberg J."/>
            <person name="Griggs A."/>
            <person name="Gujja S."/>
            <person name="Hansen M."/>
            <person name="Howarth C."/>
            <person name="Imamovic A."/>
            <person name="Larimer J."/>
            <person name="McCowan C."/>
            <person name="Murphy C."/>
            <person name="Neiman D."/>
            <person name="Pearson M."/>
            <person name="Priest M."/>
            <person name="Roberts A."/>
            <person name="Saif S."/>
            <person name="Shea T."/>
            <person name="Sisk P."/>
            <person name="Sykes S."/>
            <person name="Wortman J."/>
            <person name="Nusbaum C."/>
            <person name="Birren B."/>
        </authorList>
    </citation>
    <scope>NUCLEOTIDE SEQUENCE [LARGE SCALE GENOMIC DNA]</scope>
    <source>
        <strain evidence="4 6">ATCC 43197</strain>
    </source>
</reference>
<protein>
    <recommendedName>
        <fullName evidence="3">Isochorismatase-like domain-containing protein</fullName>
    </recommendedName>
</protein>
<dbReference type="AlphaFoldDB" id="R2QK10"/>
<dbReference type="OrthoDB" id="9796485at2"/>
<dbReference type="STRING" id="71451.RV07_GL000483"/>
<dbReference type="EMBL" id="AJAK01000031">
    <property type="protein sequence ID" value="EOH72000.1"/>
    <property type="molecule type" value="Genomic_DNA"/>
</dbReference>
<dbReference type="PANTHER" id="PTHR43540">
    <property type="entry name" value="PEROXYUREIDOACRYLATE/UREIDOACRYLATE AMIDOHYDROLASE-RELATED"/>
    <property type="match status" value="1"/>
</dbReference>
<dbReference type="eggNOG" id="COG1335">
    <property type="taxonomic scope" value="Bacteria"/>
</dbReference>
<dbReference type="Gene3D" id="3.40.50.850">
    <property type="entry name" value="Isochorismatase-like"/>
    <property type="match status" value="1"/>
</dbReference>
<accession>R2QK10</accession>
<organism evidence="4 6">
    <name type="scientific">Enterococcus malodoratus ATCC 43197</name>
    <dbReference type="NCBI Taxonomy" id="1158601"/>
    <lineage>
        <taxon>Bacteria</taxon>
        <taxon>Bacillati</taxon>
        <taxon>Bacillota</taxon>
        <taxon>Bacilli</taxon>
        <taxon>Lactobacillales</taxon>
        <taxon>Enterococcaceae</taxon>
        <taxon>Enterococcus</taxon>
    </lineage>
</organism>
<evidence type="ECO:0000313" key="4">
    <source>
        <dbReference type="EMBL" id="EOH72000.1"/>
    </source>
</evidence>
<sequence length="217" mass="24396">MKNGVDYERNFLRNRKRVFYLKNLDLARTALVVIDLQKGIMGTGELKPYTASEVLEKNNQLAEALKNTAGWITLVNVDPTTMQFLNKERSGRAYTDLPAAFADYVMPIATDESTGNIIKVTKHNPGAFFGTDLDLQLRRRDIDTIILTGVATANGVYATALDAYQHGYKVIVVEDACADRDDELHQVFFEKLFVKLGQTTTTEDILTRIEQAKKETK</sequence>
<dbReference type="Proteomes" id="UP000014148">
    <property type="component" value="Unassembled WGS sequence"/>
</dbReference>
<reference evidence="5 7" key="2">
    <citation type="submission" date="2013-03" db="EMBL/GenBank/DDBJ databases">
        <title>The Genome Sequence of Enterococcus malodoratus ATCC_43197 (PacBio/Illumina hybrid assembly).</title>
        <authorList>
            <consortium name="The Broad Institute Genomics Platform"/>
            <consortium name="The Broad Institute Genome Sequencing Center for Infectious Disease"/>
            <person name="Earl A."/>
            <person name="Russ C."/>
            <person name="Gilmore M."/>
            <person name="Surin D."/>
            <person name="Walker B."/>
            <person name="Young S."/>
            <person name="Zeng Q."/>
            <person name="Gargeya S."/>
            <person name="Fitzgerald M."/>
            <person name="Haas B."/>
            <person name="Abouelleil A."/>
            <person name="Allen A.W."/>
            <person name="Alvarado L."/>
            <person name="Arachchi H.M."/>
            <person name="Berlin A.M."/>
            <person name="Chapman S.B."/>
            <person name="Gainer-Dewar J."/>
            <person name="Goldberg J."/>
            <person name="Griggs A."/>
            <person name="Gujja S."/>
            <person name="Hansen M."/>
            <person name="Howarth C."/>
            <person name="Imamovic A."/>
            <person name="Ireland A."/>
            <person name="Larimer J."/>
            <person name="McCowan C."/>
            <person name="Murphy C."/>
            <person name="Pearson M."/>
            <person name="Poon T.W."/>
            <person name="Priest M."/>
            <person name="Roberts A."/>
            <person name="Saif S."/>
            <person name="Shea T."/>
            <person name="Sisk P."/>
            <person name="Sykes S."/>
            <person name="Wortman J."/>
            <person name="Nusbaum C."/>
            <person name="Birren B."/>
        </authorList>
    </citation>
    <scope>NUCLEOTIDE SEQUENCE [LARGE SCALE GENOMIC DNA]</scope>
    <source>
        <strain evidence="5 7">ATCC 43197</strain>
    </source>
</reference>
<feature type="domain" description="Isochorismatase-like" evidence="3">
    <location>
        <begin position="29"/>
        <end position="204"/>
    </location>
</feature>
<name>R2QK10_9ENTE</name>
<evidence type="ECO:0000313" key="5">
    <source>
        <dbReference type="EMBL" id="EOT69976.1"/>
    </source>
</evidence>
<dbReference type="CDD" id="cd00431">
    <property type="entry name" value="cysteine_hydrolases"/>
    <property type="match status" value="1"/>
</dbReference>
<evidence type="ECO:0000259" key="3">
    <source>
        <dbReference type="Pfam" id="PF00857"/>
    </source>
</evidence>
<keyword evidence="2" id="KW-0378">Hydrolase</keyword>
<dbReference type="InterPro" id="IPR036380">
    <property type="entry name" value="Isochorismatase-like_sf"/>
</dbReference>
<keyword evidence="7" id="KW-1185">Reference proteome</keyword>
<evidence type="ECO:0000313" key="6">
    <source>
        <dbReference type="Proteomes" id="UP000013783"/>
    </source>
</evidence>
<dbReference type="InterPro" id="IPR050272">
    <property type="entry name" value="Isochorismatase-like_hydrls"/>
</dbReference>
<evidence type="ECO:0000313" key="7">
    <source>
        <dbReference type="Proteomes" id="UP000014148"/>
    </source>
</evidence>
<dbReference type="Pfam" id="PF00857">
    <property type="entry name" value="Isochorismatase"/>
    <property type="match status" value="1"/>
</dbReference>
<dbReference type="EMBL" id="ASWA01000002">
    <property type="protein sequence ID" value="EOT69976.1"/>
    <property type="molecule type" value="Genomic_DNA"/>
</dbReference>
<dbReference type="InterPro" id="IPR000868">
    <property type="entry name" value="Isochorismatase-like_dom"/>
</dbReference>
<dbReference type="Proteomes" id="UP000013783">
    <property type="component" value="Unassembled WGS sequence"/>
</dbReference>
<dbReference type="GO" id="GO:0016787">
    <property type="term" value="F:hydrolase activity"/>
    <property type="evidence" value="ECO:0007669"/>
    <property type="project" value="UniProtKB-KW"/>
</dbReference>
<comment type="caution">
    <text evidence="4">The sequence shown here is derived from an EMBL/GenBank/DDBJ whole genome shotgun (WGS) entry which is preliminary data.</text>
</comment>
<dbReference type="SUPFAM" id="SSF52499">
    <property type="entry name" value="Isochorismatase-like hydrolases"/>
    <property type="match status" value="1"/>
</dbReference>
<evidence type="ECO:0000256" key="1">
    <source>
        <dbReference type="ARBA" id="ARBA00006336"/>
    </source>
</evidence>